<accession>A0AAD8P0N6</accession>
<organism evidence="3 4">
    <name type="scientific">Tagetes erecta</name>
    <name type="common">African marigold</name>
    <dbReference type="NCBI Taxonomy" id="13708"/>
    <lineage>
        <taxon>Eukaryota</taxon>
        <taxon>Viridiplantae</taxon>
        <taxon>Streptophyta</taxon>
        <taxon>Embryophyta</taxon>
        <taxon>Tracheophyta</taxon>
        <taxon>Spermatophyta</taxon>
        <taxon>Magnoliopsida</taxon>
        <taxon>eudicotyledons</taxon>
        <taxon>Gunneridae</taxon>
        <taxon>Pentapetalae</taxon>
        <taxon>asterids</taxon>
        <taxon>campanulids</taxon>
        <taxon>Asterales</taxon>
        <taxon>Asteraceae</taxon>
        <taxon>Asteroideae</taxon>
        <taxon>Heliantheae alliance</taxon>
        <taxon>Tageteae</taxon>
        <taxon>Tagetes</taxon>
    </lineage>
</organism>
<dbReference type="EMBL" id="JAUHHV010000003">
    <property type="protein sequence ID" value="KAK1429048.1"/>
    <property type="molecule type" value="Genomic_DNA"/>
</dbReference>
<evidence type="ECO:0000313" key="3">
    <source>
        <dbReference type="EMBL" id="KAK1429048.1"/>
    </source>
</evidence>
<name>A0AAD8P0N6_TARER</name>
<feature type="domain" description="HHO5-like N-terminal" evidence="2">
    <location>
        <begin position="99"/>
        <end position="127"/>
    </location>
</feature>
<dbReference type="InterPro" id="IPR058673">
    <property type="entry name" value="HHO5-like_N"/>
</dbReference>
<evidence type="ECO:0000256" key="1">
    <source>
        <dbReference type="SAM" id="Phobius"/>
    </source>
</evidence>
<evidence type="ECO:0000259" key="2">
    <source>
        <dbReference type="Pfam" id="PF26575"/>
    </source>
</evidence>
<protein>
    <recommendedName>
        <fullName evidence="2">HHO5-like N-terminal domain-containing protein</fullName>
    </recommendedName>
</protein>
<gene>
    <name evidence="3" type="ORF">QVD17_11247</name>
</gene>
<evidence type="ECO:0000313" key="4">
    <source>
        <dbReference type="Proteomes" id="UP001229421"/>
    </source>
</evidence>
<reference evidence="3" key="1">
    <citation type="journal article" date="2023" name="bioRxiv">
        <title>Improved chromosome-level genome assembly for marigold (Tagetes erecta).</title>
        <authorList>
            <person name="Jiang F."/>
            <person name="Yuan L."/>
            <person name="Wang S."/>
            <person name="Wang H."/>
            <person name="Xu D."/>
            <person name="Wang A."/>
            <person name="Fan W."/>
        </authorList>
    </citation>
    <scope>NUCLEOTIDE SEQUENCE</scope>
    <source>
        <strain evidence="3">WSJ</strain>
        <tissue evidence="3">Leaf</tissue>
    </source>
</reference>
<keyword evidence="1" id="KW-0812">Transmembrane</keyword>
<dbReference type="AlphaFoldDB" id="A0AAD8P0N6"/>
<sequence length="132" mass="14810">MKPTTTNHPQPPPPPSPDLTNYCLLLFILLSLFSFALTLSLFTTQTTITATPTTVKHPLHTPIFNALLPMPEPPQTQQTYLACPFLNSPPSPPSAACNLLRRLELERKKIQVFERELPLCLELVNQGMFDED</sequence>
<dbReference type="Pfam" id="PF26575">
    <property type="entry name" value="HHO5_N"/>
    <property type="match status" value="1"/>
</dbReference>
<feature type="transmembrane region" description="Helical" evidence="1">
    <location>
        <begin position="19"/>
        <end position="42"/>
    </location>
</feature>
<keyword evidence="1" id="KW-0472">Membrane</keyword>
<keyword evidence="1" id="KW-1133">Transmembrane helix</keyword>
<dbReference type="Proteomes" id="UP001229421">
    <property type="component" value="Unassembled WGS sequence"/>
</dbReference>
<keyword evidence="4" id="KW-1185">Reference proteome</keyword>
<comment type="caution">
    <text evidence="3">The sequence shown here is derived from an EMBL/GenBank/DDBJ whole genome shotgun (WGS) entry which is preliminary data.</text>
</comment>
<proteinExistence type="predicted"/>